<accession>I1D4A6</accession>
<dbReference type="SUPFAM" id="SSF81301">
    <property type="entry name" value="Nucleotidyltransferase"/>
    <property type="match status" value="1"/>
</dbReference>
<keyword evidence="3 5" id="KW-0547">Nucleotide-binding</keyword>
<dbReference type="InterPro" id="IPR007344">
    <property type="entry name" value="GrpB/CoaE"/>
</dbReference>
<dbReference type="PROSITE" id="PS51219">
    <property type="entry name" value="DPCK"/>
    <property type="match status" value="1"/>
</dbReference>
<evidence type="ECO:0000256" key="2">
    <source>
        <dbReference type="ARBA" id="ARBA00011058"/>
    </source>
</evidence>
<evidence type="ECO:0000256" key="4">
    <source>
        <dbReference type="ARBA" id="ARBA00022840"/>
    </source>
</evidence>
<keyword evidence="5" id="KW-0963">Cytoplasm</keyword>
<dbReference type="HAMAP" id="MF_00376">
    <property type="entry name" value="Dephospho_CoA_kinase"/>
    <property type="match status" value="1"/>
</dbReference>
<comment type="pathway">
    <text evidence="5">Cofactor biosynthesis; coenzyme A biosynthesis; CoA from (R)-pantothenate: step 5/5.</text>
</comment>
<gene>
    <name evidence="5" type="primary">coaE</name>
    <name evidence="7" type="ORF">SacglDRAFT_02897</name>
</gene>
<dbReference type="GO" id="GO:0004140">
    <property type="term" value="F:dephospho-CoA kinase activity"/>
    <property type="evidence" value="ECO:0007669"/>
    <property type="project" value="UniProtKB-UniRule"/>
</dbReference>
<reference evidence="7 8" key="1">
    <citation type="submission" date="2011-09" db="EMBL/GenBank/DDBJ databases">
        <authorList>
            <consortium name="US DOE Joint Genome Institute (JGI-PGF)"/>
            <person name="Lucas S."/>
            <person name="Han J."/>
            <person name="Lapidus A."/>
            <person name="Cheng J.-F."/>
            <person name="Goodwin L."/>
            <person name="Pitluck S."/>
            <person name="Peters L."/>
            <person name="Land M.L."/>
            <person name="Hauser L."/>
            <person name="Brambilla E."/>
            <person name="Klenk H.-P."/>
            <person name="Woyke T.J."/>
        </authorList>
    </citation>
    <scope>NUCLEOTIDE SEQUENCE [LARGE SCALE GENOMIC DNA]</scope>
    <source>
        <strain evidence="7 8">K62</strain>
    </source>
</reference>
<dbReference type="Pfam" id="PF04229">
    <property type="entry name" value="GrpB"/>
    <property type="match status" value="1"/>
</dbReference>
<comment type="similarity">
    <text evidence="1">In the N-terminal section; belongs to the CoaE family.</text>
</comment>
<keyword evidence="5 7" id="KW-0418">Kinase</keyword>
<dbReference type="AlphaFoldDB" id="I1D4A6"/>
<reference evidence="8" key="2">
    <citation type="submission" date="2012-01" db="EMBL/GenBank/DDBJ databases">
        <title>Noncontiguous Finished sequence of chromosome of Saccharomonospora glauca K62.</title>
        <authorList>
            <consortium name="US DOE Joint Genome Institute"/>
            <person name="Lucas S."/>
            <person name="Han J."/>
            <person name="Lapidus A."/>
            <person name="Cheng J.-F."/>
            <person name="Goodwin L."/>
            <person name="Pitluck S."/>
            <person name="Peters L."/>
            <person name="Mikhailova N."/>
            <person name="Held B."/>
            <person name="Detter J.C."/>
            <person name="Han C."/>
            <person name="Tapia R."/>
            <person name="Land M."/>
            <person name="Hauser L."/>
            <person name="Kyrpides N."/>
            <person name="Ivanova N."/>
            <person name="Pagani I."/>
            <person name="Brambilla E.-M."/>
            <person name="Klenk H.-P."/>
            <person name="Woyke T."/>
        </authorList>
    </citation>
    <scope>NUCLEOTIDE SEQUENCE [LARGE SCALE GENOMIC DNA]</scope>
    <source>
        <strain evidence="8">K62</strain>
    </source>
</reference>
<dbReference type="InterPro" id="IPR027417">
    <property type="entry name" value="P-loop_NTPase"/>
</dbReference>
<dbReference type="PANTHER" id="PTHR34822">
    <property type="entry name" value="GRPB DOMAIN PROTEIN (AFU_ORTHOLOGUE AFUA_1G01530)"/>
    <property type="match status" value="1"/>
</dbReference>
<evidence type="ECO:0000256" key="3">
    <source>
        <dbReference type="ARBA" id="ARBA00022741"/>
    </source>
</evidence>
<dbReference type="OrthoDB" id="9812943at2"/>
<evidence type="ECO:0000256" key="6">
    <source>
        <dbReference type="NCBIfam" id="TIGR00152"/>
    </source>
</evidence>
<dbReference type="InterPro" id="IPR001977">
    <property type="entry name" value="Depp_CoAkinase"/>
</dbReference>
<dbReference type="EMBL" id="CM001484">
    <property type="protein sequence ID" value="EIE99780.1"/>
    <property type="molecule type" value="Genomic_DNA"/>
</dbReference>
<dbReference type="GO" id="GO:0015937">
    <property type="term" value="P:coenzyme A biosynthetic process"/>
    <property type="evidence" value="ECO:0007669"/>
    <property type="project" value="UniProtKB-UniRule"/>
</dbReference>
<comment type="subcellular location">
    <subcellularLocation>
        <location evidence="5">Cytoplasm</location>
    </subcellularLocation>
</comment>
<dbReference type="InterPro" id="IPR043519">
    <property type="entry name" value="NT_sf"/>
</dbReference>
<keyword evidence="5" id="KW-0808">Transferase</keyword>
<protein>
    <recommendedName>
        <fullName evidence="5 6">Dephospho-CoA kinase</fullName>
        <ecNumber evidence="5 6">2.7.1.24</ecNumber>
    </recommendedName>
    <alternativeName>
        <fullName evidence="5">Dephosphocoenzyme A kinase</fullName>
    </alternativeName>
</protein>
<evidence type="ECO:0000256" key="5">
    <source>
        <dbReference type="HAMAP-Rule" id="MF_00376"/>
    </source>
</evidence>
<evidence type="ECO:0000313" key="8">
    <source>
        <dbReference type="Proteomes" id="UP000005087"/>
    </source>
</evidence>
<proteinExistence type="inferred from homology"/>
<dbReference type="Gene3D" id="3.40.50.300">
    <property type="entry name" value="P-loop containing nucleotide triphosphate hydrolases"/>
    <property type="match status" value="1"/>
</dbReference>
<evidence type="ECO:0000256" key="1">
    <source>
        <dbReference type="ARBA" id="ARBA00008826"/>
    </source>
</evidence>
<organism evidence="7 8">
    <name type="scientific">Saccharomonospora glauca K62</name>
    <dbReference type="NCBI Taxonomy" id="928724"/>
    <lineage>
        <taxon>Bacteria</taxon>
        <taxon>Bacillati</taxon>
        <taxon>Actinomycetota</taxon>
        <taxon>Actinomycetes</taxon>
        <taxon>Pseudonocardiales</taxon>
        <taxon>Pseudonocardiaceae</taxon>
        <taxon>Saccharomonospora</taxon>
    </lineage>
</organism>
<dbReference type="Gene3D" id="3.30.460.10">
    <property type="entry name" value="Beta Polymerase, domain 2"/>
    <property type="match status" value="1"/>
</dbReference>
<dbReference type="eggNOG" id="COG0237">
    <property type="taxonomic scope" value="Bacteria"/>
</dbReference>
<dbReference type="NCBIfam" id="TIGR00152">
    <property type="entry name" value="dephospho-CoA kinase"/>
    <property type="match status" value="1"/>
</dbReference>
<comment type="similarity">
    <text evidence="2">In the C-terminal section; belongs to the UPF0157 (GrpB) family.</text>
</comment>
<dbReference type="UniPathway" id="UPA00241">
    <property type="reaction ID" value="UER00356"/>
</dbReference>
<dbReference type="EC" id="2.7.1.24" evidence="5 6"/>
<dbReference type="RefSeq" id="WP_005465480.1">
    <property type="nucleotide sequence ID" value="NZ_CM001484.1"/>
</dbReference>
<dbReference type="Proteomes" id="UP000005087">
    <property type="component" value="Chromosome"/>
</dbReference>
<dbReference type="PANTHER" id="PTHR34822:SF1">
    <property type="entry name" value="GRPB FAMILY PROTEIN"/>
    <property type="match status" value="1"/>
</dbReference>
<dbReference type="STRING" id="928724.SacglDRAFT_02897"/>
<dbReference type="NCBIfam" id="NF002879">
    <property type="entry name" value="PRK03333.1"/>
    <property type="match status" value="1"/>
</dbReference>
<comment type="catalytic activity">
    <reaction evidence="5">
        <text>3'-dephospho-CoA + ATP = ADP + CoA + H(+)</text>
        <dbReference type="Rhea" id="RHEA:18245"/>
        <dbReference type="ChEBI" id="CHEBI:15378"/>
        <dbReference type="ChEBI" id="CHEBI:30616"/>
        <dbReference type="ChEBI" id="CHEBI:57287"/>
        <dbReference type="ChEBI" id="CHEBI:57328"/>
        <dbReference type="ChEBI" id="CHEBI:456216"/>
        <dbReference type="EC" id="2.7.1.24"/>
    </reaction>
</comment>
<keyword evidence="4 5" id="KW-0067">ATP-binding</keyword>
<sequence length="399" mass="43398">MLRVGLTGGIGAGKSTVAARLAEHGAVVVDADAIAREVVEPGTEGLAEVVAAFGEDVLDETGALNRGALAAKAFADDESRQRLNAILHPRIGARTVEYFAEAPADAIVVHDVPLLVENNLAAGYHLVIVVDADEDVRVRRLVESRGMAEADARARIAAQATTEARRAVADVWLDNSGDRDTVLARVDRLWTERLVPYEANIRLRRPRPPASPVLAPPDETWPVQAERALARMRAAVGHVALRMDHIGSTAIPGLPAKDVLDFQIVVPTSADAEAIAEPLSDAGYVRDDGEWWDEPLGDEKRWTKHLHFGADPARPANVHVRVQSTPAWRRALLFRDWMRANPDELAAYAEVKKRLAAEHADSGTVAGYAEDKQPWVNAAFGRAEEWATRTGWTPDTPAR</sequence>
<dbReference type="SUPFAM" id="SSF52540">
    <property type="entry name" value="P-loop containing nucleoside triphosphate hydrolases"/>
    <property type="match status" value="1"/>
</dbReference>
<evidence type="ECO:0000313" key="7">
    <source>
        <dbReference type="EMBL" id="EIE99780.1"/>
    </source>
</evidence>
<keyword evidence="5" id="KW-0173">Coenzyme A biosynthesis</keyword>
<dbReference type="CDD" id="cd02022">
    <property type="entry name" value="DPCK"/>
    <property type="match status" value="1"/>
</dbReference>
<comment type="similarity">
    <text evidence="5">Belongs to the CoaE family.</text>
</comment>
<keyword evidence="8" id="KW-1185">Reference proteome</keyword>
<dbReference type="GO" id="GO:0005737">
    <property type="term" value="C:cytoplasm"/>
    <property type="evidence" value="ECO:0007669"/>
    <property type="project" value="UniProtKB-SubCell"/>
</dbReference>
<dbReference type="GO" id="GO:0005524">
    <property type="term" value="F:ATP binding"/>
    <property type="evidence" value="ECO:0007669"/>
    <property type="project" value="UniProtKB-UniRule"/>
</dbReference>
<dbReference type="eggNOG" id="COG2320">
    <property type="taxonomic scope" value="Bacteria"/>
</dbReference>
<comment type="function">
    <text evidence="5">Catalyzes the phosphorylation of the 3'-hydroxyl group of dephosphocoenzyme A to form coenzyme A.</text>
</comment>
<dbReference type="HOGENOM" id="CLU_067032_0_0_11"/>
<name>I1D4A6_9PSEU</name>
<dbReference type="Pfam" id="PF01121">
    <property type="entry name" value="CoaE"/>
    <property type="match status" value="1"/>
</dbReference>
<feature type="binding site" evidence="5">
    <location>
        <begin position="11"/>
        <end position="16"/>
    </location>
    <ligand>
        <name>ATP</name>
        <dbReference type="ChEBI" id="CHEBI:30616"/>
    </ligand>
</feature>